<keyword evidence="3" id="KW-1185">Reference proteome</keyword>
<feature type="transmembrane region" description="Helical" evidence="1">
    <location>
        <begin position="103"/>
        <end position="123"/>
    </location>
</feature>
<evidence type="ECO:0000313" key="3">
    <source>
        <dbReference type="Proteomes" id="UP001252875"/>
    </source>
</evidence>
<dbReference type="Proteomes" id="UP001252875">
    <property type="component" value="Unassembled WGS sequence"/>
</dbReference>
<dbReference type="EMBL" id="JARPYI010000014">
    <property type="protein sequence ID" value="MDT2601875.1"/>
    <property type="molecule type" value="Genomic_DNA"/>
</dbReference>
<evidence type="ECO:0008006" key="4">
    <source>
        <dbReference type="Google" id="ProtNLM"/>
    </source>
</evidence>
<proteinExistence type="predicted"/>
<keyword evidence="1" id="KW-0812">Transmembrane</keyword>
<accession>A0ABU3F425</accession>
<feature type="transmembrane region" description="Helical" evidence="1">
    <location>
        <begin position="165"/>
        <end position="184"/>
    </location>
</feature>
<organism evidence="2 3">
    <name type="scientific">Enterococcus hulanensis</name>
    <dbReference type="NCBI Taxonomy" id="2559929"/>
    <lineage>
        <taxon>Bacteria</taxon>
        <taxon>Bacillati</taxon>
        <taxon>Bacillota</taxon>
        <taxon>Bacilli</taxon>
        <taxon>Lactobacillales</taxon>
        <taxon>Enterococcaceae</taxon>
        <taxon>Enterococcus</taxon>
    </lineage>
</organism>
<keyword evidence="1" id="KW-0472">Membrane</keyword>
<sequence length="237" mass="26628">MRSTIKVFGIGFQVILRDAVMLVLIPAPFLVGVTFHYFLPLLNRFLIQHFAFTIERYYALSDGLMMLLAPILLTMSSAFLLLEESDEGISSYFQITPAGRQHYLIARIGIPALWGFFCSIIIGKVFHLSTLSFSVIIALSFVSALFGCAVAMMIVAFANNRVEGLAISKLTGITMIGIFIPWFVSDSWRWTVGILPTFWIGEIILGTSLWINLFLGTITSLLWIACFTKRFLQKINH</sequence>
<keyword evidence="1" id="KW-1133">Transmembrane helix</keyword>
<name>A0ABU3F425_9ENTE</name>
<gene>
    <name evidence="2" type="ORF">P7D85_19010</name>
</gene>
<protein>
    <recommendedName>
        <fullName evidence="4">ABC transporter permease</fullName>
    </recommendedName>
</protein>
<comment type="caution">
    <text evidence="2">The sequence shown here is derived from an EMBL/GenBank/DDBJ whole genome shotgun (WGS) entry which is preliminary data.</text>
</comment>
<dbReference type="RefSeq" id="WP_311823433.1">
    <property type="nucleotide sequence ID" value="NZ_JARPYF010000015.1"/>
</dbReference>
<reference evidence="2 3" key="1">
    <citation type="submission" date="2023-03" db="EMBL/GenBank/DDBJ databases">
        <authorList>
            <person name="Shen W."/>
            <person name="Cai J."/>
        </authorList>
    </citation>
    <scope>NUCLEOTIDE SEQUENCE [LARGE SCALE GENOMIC DNA]</scope>
    <source>
        <strain evidence="2 3">D6-4</strain>
    </source>
</reference>
<feature type="transmembrane region" description="Helical" evidence="1">
    <location>
        <begin position="20"/>
        <end position="39"/>
    </location>
</feature>
<feature type="transmembrane region" description="Helical" evidence="1">
    <location>
        <begin position="59"/>
        <end position="82"/>
    </location>
</feature>
<feature type="transmembrane region" description="Helical" evidence="1">
    <location>
        <begin position="204"/>
        <end position="227"/>
    </location>
</feature>
<evidence type="ECO:0000313" key="2">
    <source>
        <dbReference type="EMBL" id="MDT2601875.1"/>
    </source>
</evidence>
<evidence type="ECO:0000256" key="1">
    <source>
        <dbReference type="SAM" id="Phobius"/>
    </source>
</evidence>
<feature type="transmembrane region" description="Helical" evidence="1">
    <location>
        <begin position="135"/>
        <end position="158"/>
    </location>
</feature>